<protein>
    <submittedName>
        <fullName evidence="1">Uncharacterized protein</fullName>
    </submittedName>
</protein>
<dbReference type="RefSeq" id="XP_060421961.1">
    <property type="nucleotide sequence ID" value="XM_060567038.1"/>
</dbReference>
<organism evidence="1 2">
    <name type="scientific">Colletotrichum godetiae</name>
    <dbReference type="NCBI Taxonomy" id="1209918"/>
    <lineage>
        <taxon>Eukaryota</taxon>
        <taxon>Fungi</taxon>
        <taxon>Dikarya</taxon>
        <taxon>Ascomycota</taxon>
        <taxon>Pezizomycotina</taxon>
        <taxon>Sordariomycetes</taxon>
        <taxon>Hypocreomycetidae</taxon>
        <taxon>Glomerellales</taxon>
        <taxon>Glomerellaceae</taxon>
        <taxon>Colletotrichum</taxon>
        <taxon>Colletotrichum acutatum species complex</taxon>
    </lineage>
</organism>
<name>A0AAJ0EN48_9PEZI</name>
<evidence type="ECO:0000313" key="2">
    <source>
        <dbReference type="Proteomes" id="UP001224890"/>
    </source>
</evidence>
<reference evidence="1" key="1">
    <citation type="submission" date="2021-06" db="EMBL/GenBank/DDBJ databases">
        <title>Comparative genomics, transcriptomics and evolutionary studies reveal genomic signatures of adaptation to plant cell wall in hemibiotrophic fungi.</title>
        <authorList>
            <consortium name="DOE Joint Genome Institute"/>
            <person name="Baroncelli R."/>
            <person name="Diaz J.F."/>
            <person name="Benocci T."/>
            <person name="Peng M."/>
            <person name="Battaglia E."/>
            <person name="Haridas S."/>
            <person name="Andreopoulos W."/>
            <person name="Labutti K."/>
            <person name="Pangilinan J."/>
            <person name="Floch G.L."/>
            <person name="Makela M.R."/>
            <person name="Henrissat B."/>
            <person name="Grigoriev I.V."/>
            <person name="Crouch J.A."/>
            <person name="De Vries R.P."/>
            <person name="Sukno S.A."/>
            <person name="Thon M.R."/>
        </authorList>
    </citation>
    <scope>NUCLEOTIDE SEQUENCE</scope>
    <source>
        <strain evidence="1">CBS 193.32</strain>
    </source>
</reference>
<comment type="caution">
    <text evidence="1">The sequence shown here is derived from an EMBL/GenBank/DDBJ whole genome shotgun (WGS) entry which is preliminary data.</text>
</comment>
<gene>
    <name evidence="1" type="ORF">BDP55DRAFT_36170</name>
</gene>
<proteinExistence type="predicted"/>
<sequence length="214" mass="24182">MFPKVPWRETQPELVASMACTSDIVLAWPFACLSFGAHQSGFLADHWRVVFPSESSRLVAPMSINSLSLSLSHTNALGSKMVDEYENGLAGAWEVQWAWVENGEGSNRRKGLVLFVWKTPSAISRLGCLGSHRQWRDCPPCSRWYLSQARSSHDIGVGWRRRERGKKNAYDGRLRTDWWACVSIVLQISSFLFSSFSLQSSRWQAGARGEVQRS</sequence>
<dbReference type="GeneID" id="85451564"/>
<keyword evidence="2" id="KW-1185">Reference proteome</keyword>
<dbReference type="AlphaFoldDB" id="A0AAJ0EN48"/>
<accession>A0AAJ0EN48</accession>
<dbReference type="Proteomes" id="UP001224890">
    <property type="component" value="Unassembled WGS sequence"/>
</dbReference>
<evidence type="ECO:0000313" key="1">
    <source>
        <dbReference type="EMBL" id="KAK1657197.1"/>
    </source>
</evidence>
<dbReference type="EMBL" id="JAHMHR010000100">
    <property type="protein sequence ID" value="KAK1657197.1"/>
    <property type="molecule type" value="Genomic_DNA"/>
</dbReference>